<dbReference type="PANTHER" id="PTHR43800:SF1">
    <property type="entry name" value="PEPTIDYL-LYSINE N-ACETYLTRANSFERASE YJAB"/>
    <property type="match status" value="1"/>
</dbReference>
<dbReference type="EMBL" id="JAERRJ010000013">
    <property type="protein sequence ID" value="MBL1078771.1"/>
    <property type="molecule type" value="Genomic_DNA"/>
</dbReference>
<dbReference type="Pfam" id="PF00583">
    <property type="entry name" value="Acetyltransf_1"/>
    <property type="match status" value="1"/>
</dbReference>
<dbReference type="InterPro" id="IPR000182">
    <property type="entry name" value="GNAT_dom"/>
</dbReference>
<keyword evidence="1" id="KW-0808">Transferase</keyword>
<proteinExistence type="predicted"/>
<evidence type="ECO:0000313" key="5">
    <source>
        <dbReference type="Proteomes" id="UP000602198"/>
    </source>
</evidence>
<comment type="caution">
    <text evidence="4">The sequence shown here is derived from an EMBL/GenBank/DDBJ whole genome shotgun (WGS) entry which is preliminary data.</text>
</comment>
<sequence>MRIRPATVTDLPTLQKIEIAAGEPFRTLGMTEIAEDEPPALETLEVYQRAGRARVAVDDSDHPVAYLLHDRADDTVHISQVSVHPEHARRGIGRALIEDLADRARAQGVAALSLTTFVEVPWNAPYYERLGFRPLDPAELTPDLLRVRTHEAEIGLDRWPRTAMRRELDQGSCGVS</sequence>
<dbReference type="RefSeq" id="WP_201954569.1">
    <property type="nucleotide sequence ID" value="NZ_JAERRJ010000013.1"/>
</dbReference>
<dbReference type="SUPFAM" id="SSF55729">
    <property type="entry name" value="Acyl-CoA N-acyltransferases (Nat)"/>
    <property type="match status" value="1"/>
</dbReference>
<dbReference type="Proteomes" id="UP000602198">
    <property type="component" value="Unassembled WGS sequence"/>
</dbReference>
<organism evidence="4 5">
    <name type="scientific">Nocardia acididurans</name>
    <dbReference type="NCBI Taxonomy" id="2802282"/>
    <lineage>
        <taxon>Bacteria</taxon>
        <taxon>Bacillati</taxon>
        <taxon>Actinomycetota</taxon>
        <taxon>Actinomycetes</taxon>
        <taxon>Mycobacteriales</taxon>
        <taxon>Nocardiaceae</taxon>
        <taxon>Nocardia</taxon>
    </lineage>
</organism>
<dbReference type="Gene3D" id="3.40.630.30">
    <property type="match status" value="1"/>
</dbReference>
<evidence type="ECO:0000256" key="2">
    <source>
        <dbReference type="ARBA" id="ARBA00023315"/>
    </source>
</evidence>
<dbReference type="InterPro" id="IPR016181">
    <property type="entry name" value="Acyl_CoA_acyltransferase"/>
</dbReference>
<keyword evidence="5" id="KW-1185">Reference proteome</keyword>
<name>A0ABS1MEQ2_9NOCA</name>
<gene>
    <name evidence="4" type="ORF">JK358_30645</name>
</gene>
<evidence type="ECO:0000259" key="3">
    <source>
        <dbReference type="PROSITE" id="PS51186"/>
    </source>
</evidence>
<evidence type="ECO:0000313" key="4">
    <source>
        <dbReference type="EMBL" id="MBL1078771.1"/>
    </source>
</evidence>
<protein>
    <submittedName>
        <fullName evidence="4">GNAT family N-acetyltransferase</fullName>
    </submittedName>
</protein>
<dbReference type="PROSITE" id="PS51186">
    <property type="entry name" value="GNAT"/>
    <property type="match status" value="1"/>
</dbReference>
<reference evidence="4 5" key="1">
    <citation type="submission" date="2021-01" db="EMBL/GenBank/DDBJ databases">
        <title>WGS of actinomycetes isolated from Thailand.</title>
        <authorList>
            <person name="Thawai C."/>
        </authorList>
    </citation>
    <scope>NUCLEOTIDE SEQUENCE [LARGE SCALE GENOMIC DNA]</scope>
    <source>
        <strain evidence="4 5">LPG 2</strain>
    </source>
</reference>
<dbReference type="CDD" id="cd04301">
    <property type="entry name" value="NAT_SF"/>
    <property type="match status" value="1"/>
</dbReference>
<evidence type="ECO:0000256" key="1">
    <source>
        <dbReference type="ARBA" id="ARBA00022679"/>
    </source>
</evidence>
<feature type="domain" description="N-acetyltransferase" evidence="3">
    <location>
        <begin position="1"/>
        <end position="169"/>
    </location>
</feature>
<keyword evidence="2" id="KW-0012">Acyltransferase</keyword>
<accession>A0ABS1MEQ2</accession>
<dbReference type="PANTHER" id="PTHR43800">
    <property type="entry name" value="PEPTIDYL-LYSINE N-ACETYLTRANSFERASE YJAB"/>
    <property type="match status" value="1"/>
</dbReference>